<sequence>MIRETEQDIKRLQRKRQTIVTGSVKGSMNDFPYAETHFKIEGTSFTYTDDAQLRIEEKLLEERKAQSEEIKLQVEQWMNDIPVRMQRIIRYKFFEGMSWERVADRIGRKATGDSIRMEFNNFMRVA</sequence>
<reference evidence="1" key="1">
    <citation type="journal article" date="2021" name="Proc. Natl. Acad. Sci. U.S.A.">
        <title>A Catalog of Tens of Thousands of Viruses from Human Metagenomes Reveals Hidden Associations with Chronic Diseases.</title>
        <authorList>
            <person name="Tisza M.J."/>
            <person name="Buck C.B."/>
        </authorList>
    </citation>
    <scope>NUCLEOTIDE SEQUENCE</scope>
    <source>
        <strain evidence="1">CtnzH2</strain>
    </source>
</reference>
<dbReference type="EMBL" id="BK032549">
    <property type="protein sequence ID" value="DAF47009.1"/>
    <property type="molecule type" value="Genomic_DNA"/>
</dbReference>
<name>A0A8S5S7T5_9CAUD</name>
<accession>A0A8S5S7T5</accession>
<proteinExistence type="predicted"/>
<evidence type="ECO:0008006" key="2">
    <source>
        <dbReference type="Google" id="ProtNLM"/>
    </source>
</evidence>
<dbReference type="InterPro" id="IPR036388">
    <property type="entry name" value="WH-like_DNA-bd_sf"/>
</dbReference>
<evidence type="ECO:0000313" key="1">
    <source>
        <dbReference type="EMBL" id="DAF47009.1"/>
    </source>
</evidence>
<dbReference type="InterPro" id="IPR013324">
    <property type="entry name" value="RNA_pol_sigma_r3/r4-like"/>
</dbReference>
<dbReference type="Gene3D" id="1.10.10.10">
    <property type="entry name" value="Winged helix-like DNA-binding domain superfamily/Winged helix DNA-binding domain"/>
    <property type="match status" value="1"/>
</dbReference>
<dbReference type="SUPFAM" id="SSF88659">
    <property type="entry name" value="Sigma3 and sigma4 domains of RNA polymerase sigma factors"/>
    <property type="match status" value="1"/>
</dbReference>
<protein>
    <recommendedName>
        <fullName evidence="2">RNA polymerase subunit sigma-70</fullName>
    </recommendedName>
</protein>
<organism evidence="1">
    <name type="scientific">Myoviridae sp. ctnzH2</name>
    <dbReference type="NCBI Taxonomy" id="2827707"/>
    <lineage>
        <taxon>Viruses</taxon>
        <taxon>Duplodnaviria</taxon>
        <taxon>Heunggongvirae</taxon>
        <taxon>Uroviricota</taxon>
        <taxon>Caudoviricetes</taxon>
    </lineage>
</organism>